<dbReference type="Proteomes" id="UP000594464">
    <property type="component" value="Chromosome"/>
</dbReference>
<sequence>MIVRPTATLLLSGIFLCVFAASSAMAKDVVLKEPPKSLDKHYPPHSKTADWTGIMHQMSGHFGGVFINMRENDWDNAIKHADELATTYEKASKMVPEWEDYFDLKAAKDFAAAVHTKDGKKIGEASGPLGKTCGKCHAENQVAVWTKYHWPSVEKIKIMDPVDEKEIAYGKYMKSLSNTFKGVTVNFGEGQYDRSAKALGDFKKRFLELRSTCSKCHTTQAVKQFFVGKPVEKALEAMSAELMEKTPNAGKFWSNVGVIGNEGCKKCHLTHRAFAIFQETWHDDEK</sequence>
<dbReference type="SUPFAM" id="SSF48695">
    <property type="entry name" value="Multiheme cytochromes"/>
    <property type="match status" value="1"/>
</dbReference>
<dbReference type="InterPro" id="IPR010980">
    <property type="entry name" value="Cyt_c/b562"/>
</dbReference>
<dbReference type="Gene3D" id="1.20.120.10">
    <property type="entry name" value="Cytochrome c/b562"/>
    <property type="match status" value="1"/>
</dbReference>
<dbReference type="InterPro" id="IPR002321">
    <property type="entry name" value="Cyt_c_II"/>
</dbReference>
<dbReference type="GO" id="GO:0020037">
    <property type="term" value="F:heme binding"/>
    <property type="evidence" value="ECO:0007669"/>
    <property type="project" value="InterPro"/>
</dbReference>
<dbReference type="KEGG" id="nva:G3M78_05055"/>
<feature type="signal peptide" evidence="1">
    <location>
        <begin position="1"/>
        <end position="26"/>
    </location>
</feature>
<name>A0A7T0G2Y6_9BACT</name>
<dbReference type="AlphaFoldDB" id="A0A7T0G2Y6"/>
<dbReference type="PROSITE" id="PS51009">
    <property type="entry name" value="CYTCII"/>
    <property type="match status" value="1"/>
</dbReference>
<evidence type="ECO:0000313" key="2">
    <source>
        <dbReference type="EMBL" id="QPJ64789.1"/>
    </source>
</evidence>
<evidence type="ECO:0000256" key="1">
    <source>
        <dbReference type="SAM" id="SignalP"/>
    </source>
</evidence>
<dbReference type="GO" id="GO:0022900">
    <property type="term" value="P:electron transport chain"/>
    <property type="evidence" value="ECO:0007669"/>
    <property type="project" value="InterPro"/>
</dbReference>
<feature type="chain" id="PRO_5032325503" evidence="1">
    <location>
        <begin position="27"/>
        <end position="286"/>
    </location>
</feature>
<protein>
    <submittedName>
        <fullName evidence="2">Cytochrome c</fullName>
    </submittedName>
</protein>
<accession>A0A7T0G2Y6</accession>
<dbReference type="InterPro" id="IPR036280">
    <property type="entry name" value="Multihaem_cyt_sf"/>
</dbReference>
<organism evidence="2 3">
    <name type="scientific">Candidatus Nitrohelix vancouverensis</name>
    <dbReference type="NCBI Taxonomy" id="2705534"/>
    <lineage>
        <taxon>Bacteria</taxon>
        <taxon>Pseudomonadati</taxon>
        <taxon>Nitrospinota/Tectimicrobiota group</taxon>
        <taxon>Nitrospinota</taxon>
        <taxon>Nitrospinia</taxon>
        <taxon>Nitrospinales</taxon>
        <taxon>Nitrospinaceae</taxon>
        <taxon>Candidatus Nitrohelix</taxon>
    </lineage>
</organism>
<dbReference type="GO" id="GO:0005506">
    <property type="term" value="F:iron ion binding"/>
    <property type="evidence" value="ECO:0007669"/>
    <property type="project" value="InterPro"/>
</dbReference>
<gene>
    <name evidence="2" type="ORF">G3M78_05055</name>
</gene>
<evidence type="ECO:0000313" key="3">
    <source>
        <dbReference type="Proteomes" id="UP000594464"/>
    </source>
</evidence>
<proteinExistence type="predicted"/>
<reference evidence="3" key="1">
    <citation type="submission" date="2020-02" db="EMBL/GenBank/DDBJ databases">
        <title>Genomic and physiological characterization of two novel Nitrospinaceae genera.</title>
        <authorList>
            <person name="Mueller A.J."/>
            <person name="Jung M.-Y."/>
            <person name="Strachan C.R."/>
            <person name="Herbold C.W."/>
            <person name="Kirkegaard R.H."/>
            <person name="Daims H."/>
        </authorList>
    </citation>
    <scope>NUCLEOTIDE SEQUENCE [LARGE SCALE GENOMIC DNA]</scope>
</reference>
<dbReference type="GO" id="GO:0009055">
    <property type="term" value="F:electron transfer activity"/>
    <property type="evidence" value="ECO:0007669"/>
    <property type="project" value="InterPro"/>
</dbReference>
<dbReference type="SUPFAM" id="SSF47175">
    <property type="entry name" value="Cytochromes"/>
    <property type="match status" value="1"/>
</dbReference>
<keyword evidence="1" id="KW-0732">Signal</keyword>
<dbReference type="EMBL" id="CP048620">
    <property type="protein sequence ID" value="QPJ64789.1"/>
    <property type="molecule type" value="Genomic_DNA"/>
</dbReference>